<dbReference type="PROSITE" id="PS01125">
    <property type="entry name" value="ROK"/>
    <property type="match status" value="1"/>
</dbReference>
<protein>
    <submittedName>
        <fullName evidence="2">ROK family protein</fullName>
    </submittedName>
</protein>
<dbReference type="RefSeq" id="WP_377164991.1">
    <property type="nucleotide sequence ID" value="NZ_JBHSMQ010000002.1"/>
</dbReference>
<reference evidence="3" key="1">
    <citation type="journal article" date="2019" name="Int. J. Syst. Evol. Microbiol.">
        <title>The Global Catalogue of Microorganisms (GCM) 10K type strain sequencing project: providing services to taxonomists for standard genome sequencing and annotation.</title>
        <authorList>
            <consortium name="The Broad Institute Genomics Platform"/>
            <consortium name="The Broad Institute Genome Sequencing Center for Infectious Disease"/>
            <person name="Wu L."/>
            <person name="Ma J."/>
        </authorList>
    </citation>
    <scope>NUCLEOTIDE SEQUENCE [LARGE SCALE GENOMIC DNA]</scope>
    <source>
        <strain evidence="3">CGMCC 4.1469</strain>
    </source>
</reference>
<dbReference type="InterPro" id="IPR043129">
    <property type="entry name" value="ATPase_NBD"/>
</dbReference>
<organism evidence="2 3">
    <name type="scientific">Prosthecobacter fluviatilis</name>
    <dbReference type="NCBI Taxonomy" id="445931"/>
    <lineage>
        <taxon>Bacteria</taxon>
        <taxon>Pseudomonadati</taxon>
        <taxon>Verrucomicrobiota</taxon>
        <taxon>Verrucomicrobiia</taxon>
        <taxon>Verrucomicrobiales</taxon>
        <taxon>Verrucomicrobiaceae</taxon>
        <taxon>Prosthecobacter</taxon>
    </lineage>
</organism>
<dbReference type="Proteomes" id="UP001596052">
    <property type="component" value="Unassembled WGS sequence"/>
</dbReference>
<comment type="caution">
    <text evidence="2">The sequence shown here is derived from an EMBL/GenBank/DDBJ whole genome shotgun (WGS) entry which is preliminary data.</text>
</comment>
<gene>
    <name evidence="2" type="ORF">ACFQDI_07420</name>
</gene>
<dbReference type="InterPro" id="IPR049874">
    <property type="entry name" value="ROK_cs"/>
</dbReference>
<dbReference type="PANTHER" id="PTHR18964:SF149">
    <property type="entry name" value="BIFUNCTIONAL UDP-N-ACETYLGLUCOSAMINE 2-EPIMERASE_N-ACETYLMANNOSAMINE KINASE"/>
    <property type="match status" value="1"/>
</dbReference>
<dbReference type="InterPro" id="IPR000600">
    <property type="entry name" value="ROK"/>
</dbReference>
<evidence type="ECO:0000313" key="2">
    <source>
        <dbReference type="EMBL" id="MFC5454674.1"/>
    </source>
</evidence>
<dbReference type="Pfam" id="PF00480">
    <property type="entry name" value="ROK"/>
    <property type="match status" value="1"/>
</dbReference>
<keyword evidence="3" id="KW-1185">Reference proteome</keyword>
<name>A0ABW0KMP8_9BACT</name>
<dbReference type="PANTHER" id="PTHR18964">
    <property type="entry name" value="ROK (REPRESSOR, ORF, KINASE) FAMILY"/>
    <property type="match status" value="1"/>
</dbReference>
<evidence type="ECO:0000256" key="1">
    <source>
        <dbReference type="ARBA" id="ARBA00006479"/>
    </source>
</evidence>
<accession>A0ABW0KMP8</accession>
<sequence>MTSSIQPLAVGIDLGGTNIKAALVETASARTVAALSKPTRDGEFDGDTPRFALTVREIVQEFEAQAGQKLRVGLSAPGLANPDGHCIDWMPGRMHGLEKFHWSVFLERDCRVLNDAHSALLGEVWAGAAKDTQDAFMLTLGTGVGGAIWSGGRLLKGKIGRAGHLGHITVDANAPCDDFNTPGSLEDAIGNQTISQRGEGRYATTHALIDAYGAGDAHAAAVWLTSVKHLAAAIASLINVLDPEVVIVGGGIATGAGERLFGPLQQALDGFEWRPGGNAARIVPATLGDSAGCLGSVFNLLQHS</sequence>
<dbReference type="Gene3D" id="3.30.420.40">
    <property type="match status" value="2"/>
</dbReference>
<evidence type="ECO:0000313" key="3">
    <source>
        <dbReference type="Proteomes" id="UP001596052"/>
    </source>
</evidence>
<dbReference type="SUPFAM" id="SSF53067">
    <property type="entry name" value="Actin-like ATPase domain"/>
    <property type="match status" value="1"/>
</dbReference>
<proteinExistence type="inferred from homology"/>
<dbReference type="EMBL" id="JBHSMQ010000002">
    <property type="protein sequence ID" value="MFC5454674.1"/>
    <property type="molecule type" value="Genomic_DNA"/>
</dbReference>
<comment type="similarity">
    <text evidence="1">Belongs to the ROK (NagC/XylR) family.</text>
</comment>